<dbReference type="GO" id="GO:0006730">
    <property type="term" value="P:one-carbon metabolic process"/>
    <property type="evidence" value="ECO:0007669"/>
    <property type="project" value="UniProtKB-UniRule"/>
</dbReference>
<proteinExistence type="inferred from homology"/>
<dbReference type="InterPro" id="IPR020602">
    <property type="entry name" value="GTP_CycHdrlase_I_dom"/>
</dbReference>
<dbReference type="Gene3D" id="3.30.1130.10">
    <property type="match status" value="1"/>
</dbReference>
<dbReference type="PANTHER" id="PTHR11109">
    <property type="entry name" value="GTP CYCLOHYDROLASE I"/>
    <property type="match status" value="1"/>
</dbReference>
<comment type="pathway">
    <text evidence="2 6">Cofactor biosynthesis; 7,8-dihydroneopterin triphosphate biosynthesis; 7,8-dihydroneopterin triphosphate from GTP: step 1/1.</text>
</comment>
<evidence type="ECO:0000256" key="3">
    <source>
        <dbReference type="ARBA" id="ARBA00022563"/>
    </source>
</evidence>
<sequence>MSGLQVQEIKQKFGSIGKVGKKMDEKQLVVIEEAVKQILEAIGEDPNRAGVKNTPTRVAKMYKEVFASLREPEFNDYALFDSLNEDDMVLVKDIQFYSMCEHHLLPFYGKVHVAYVPDEKKVLGLSKLPRLVEYCAKRPSVQEDLTIMIANKLVEHVPVKGVAVAIEAEHMCMTMRGVKSPNSLTKTFHYQGIFKTDREQKEDFLRAIEA</sequence>
<dbReference type="NCBIfam" id="NF006826">
    <property type="entry name" value="PRK09347.1-3"/>
    <property type="match status" value="1"/>
</dbReference>
<dbReference type="SUPFAM" id="SSF55620">
    <property type="entry name" value="Tetrahydrobiopterin biosynthesis enzymes-like"/>
    <property type="match status" value="1"/>
</dbReference>
<evidence type="ECO:0000259" key="7">
    <source>
        <dbReference type="Pfam" id="PF01227"/>
    </source>
</evidence>
<dbReference type="EMBL" id="NGLE01000001">
    <property type="protein sequence ID" value="OTO09872.1"/>
    <property type="molecule type" value="Genomic_DNA"/>
</dbReference>
<dbReference type="Gene3D" id="1.10.286.10">
    <property type="match status" value="1"/>
</dbReference>
<dbReference type="HAMAP" id="MF_00223">
    <property type="entry name" value="FolE"/>
    <property type="match status" value="1"/>
</dbReference>
<dbReference type="NCBIfam" id="NF006825">
    <property type="entry name" value="PRK09347.1-2"/>
    <property type="match status" value="1"/>
</dbReference>
<keyword evidence="6" id="KW-0862">Zinc</keyword>
<keyword evidence="6" id="KW-0547">Nucleotide-binding</keyword>
<keyword evidence="6" id="KW-0479">Metal-binding</keyword>
<evidence type="ECO:0000256" key="6">
    <source>
        <dbReference type="HAMAP-Rule" id="MF_00223"/>
    </source>
</evidence>
<dbReference type="EC" id="3.5.4.16" evidence="6"/>
<evidence type="ECO:0000256" key="1">
    <source>
        <dbReference type="ARBA" id="ARBA00001052"/>
    </source>
</evidence>
<protein>
    <recommendedName>
        <fullName evidence="6">GTP cyclohydrolase 1</fullName>
        <ecNumber evidence="6">3.5.4.16</ecNumber>
    </recommendedName>
    <alternativeName>
        <fullName evidence="6">GTP cyclohydrolase I</fullName>
        <shortName evidence="6">GTP-CH-I</shortName>
    </alternativeName>
</protein>
<accession>A0A242CJB2</accession>
<dbReference type="GO" id="GO:0046654">
    <property type="term" value="P:tetrahydrofolate biosynthetic process"/>
    <property type="evidence" value="ECO:0007669"/>
    <property type="project" value="UniProtKB-UniRule"/>
</dbReference>
<feature type="binding site" evidence="6">
    <location>
        <position position="100"/>
    </location>
    <ligand>
        <name>Zn(2+)</name>
        <dbReference type="ChEBI" id="CHEBI:29105"/>
    </ligand>
</feature>
<evidence type="ECO:0000313" key="8">
    <source>
        <dbReference type="EMBL" id="OTO09872.1"/>
    </source>
</evidence>
<dbReference type="GO" id="GO:0005525">
    <property type="term" value="F:GTP binding"/>
    <property type="evidence" value="ECO:0007669"/>
    <property type="project" value="UniProtKB-KW"/>
</dbReference>
<keyword evidence="3 6" id="KW-0554">One-carbon metabolism</keyword>
<keyword evidence="4 6" id="KW-0378">Hydrolase</keyword>
<dbReference type="PROSITE" id="PS00859">
    <property type="entry name" value="GTP_CYCLOHYDROL_1_1"/>
    <property type="match status" value="1"/>
</dbReference>
<dbReference type="GO" id="GO:0008270">
    <property type="term" value="F:zinc ion binding"/>
    <property type="evidence" value="ECO:0007669"/>
    <property type="project" value="UniProtKB-UniRule"/>
</dbReference>
<comment type="subunit">
    <text evidence="6">Homopolymer.</text>
</comment>
<name>A0A242CJB2_9ENTE</name>
<feature type="binding site" evidence="6">
    <location>
        <position position="103"/>
    </location>
    <ligand>
        <name>Zn(2+)</name>
        <dbReference type="ChEBI" id="CHEBI:29105"/>
    </ligand>
</feature>
<dbReference type="GO" id="GO:0006729">
    <property type="term" value="P:tetrahydrobiopterin biosynthetic process"/>
    <property type="evidence" value="ECO:0007669"/>
    <property type="project" value="TreeGrafter"/>
</dbReference>
<dbReference type="FunFam" id="3.30.1130.10:FF:000001">
    <property type="entry name" value="GTP cyclohydrolase 1"/>
    <property type="match status" value="1"/>
</dbReference>
<dbReference type="AlphaFoldDB" id="A0A242CJB2"/>
<evidence type="ECO:0000256" key="2">
    <source>
        <dbReference type="ARBA" id="ARBA00005080"/>
    </source>
</evidence>
<dbReference type="STRING" id="1834181.A5880_000555"/>
<dbReference type="NCBIfam" id="TIGR00063">
    <property type="entry name" value="folE"/>
    <property type="match status" value="1"/>
</dbReference>
<evidence type="ECO:0000256" key="4">
    <source>
        <dbReference type="ARBA" id="ARBA00022801"/>
    </source>
</evidence>
<comment type="similarity">
    <text evidence="6">Belongs to the GTP cyclohydrolase I family.</text>
</comment>
<evidence type="ECO:0000256" key="5">
    <source>
        <dbReference type="ARBA" id="ARBA00023134"/>
    </source>
</evidence>
<dbReference type="PANTHER" id="PTHR11109:SF7">
    <property type="entry name" value="GTP CYCLOHYDROLASE 1"/>
    <property type="match status" value="1"/>
</dbReference>
<dbReference type="InterPro" id="IPR043133">
    <property type="entry name" value="GTP-CH-I_C/QueF"/>
</dbReference>
<dbReference type="InterPro" id="IPR043134">
    <property type="entry name" value="GTP-CH-I_N"/>
</dbReference>
<keyword evidence="5 6" id="KW-0342">GTP-binding</keyword>
<dbReference type="UniPathway" id="UPA00848">
    <property type="reaction ID" value="UER00151"/>
</dbReference>
<dbReference type="InterPro" id="IPR018234">
    <property type="entry name" value="GTP_CycHdrlase_I_CS"/>
</dbReference>
<organism evidence="8">
    <name type="scientific">Candidatus Enterococcus mansonii</name>
    <dbReference type="NCBI Taxonomy" id="1834181"/>
    <lineage>
        <taxon>Bacteria</taxon>
        <taxon>Bacillati</taxon>
        <taxon>Bacillota</taxon>
        <taxon>Bacilli</taxon>
        <taxon>Lactobacillales</taxon>
        <taxon>Enterococcaceae</taxon>
        <taxon>Enterococcus</taxon>
    </lineage>
</organism>
<comment type="caution">
    <text evidence="8">The sequence shown here is derived from an EMBL/GenBank/DDBJ whole genome shotgun (WGS) entry which is preliminary data.</text>
</comment>
<feature type="domain" description="GTP cyclohydrolase I" evidence="7">
    <location>
        <begin position="31"/>
        <end position="208"/>
    </location>
</feature>
<gene>
    <name evidence="6" type="primary">folE</name>
    <name evidence="8" type="ORF">A5880_000555</name>
</gene>
<dbReference type="FunFam" id="1.10.286.10:FF:000001">
    <property type="entry name" value="GTP cyclohydrolase 1"/>
    <property type="match status" value="1"/>
</dbReference>
<comment type="catalytic activity">
    <reaction evidence="1 6">
        <text>GTP + H2O = 7,8-dihydroneopterin 3'-triphosphate + formate + H(+)</text>
        <dbReference type="Rhea" id="RHEA:17473"/>
        <dbReference type="ChEBI" id="CHEBI:15377"/>
        <dbReference type="ChEBI" id="CHEBI:15378"/>
        <dbReference type="ChEBI" id="CHEBI:15740"/>
        <dbReference type="ChEBI" id="CHEBI:37565"/>
        <dbReference type="ChEBI" id="CHEBI:58462"/>
        <dbReference type="EC" id="3.5.4.16"/>
    </reaction>
</comment>
<dbReference type="InterPro" id="IPR001474">
    <property type="entry name" value="GTP_CycHdrlase_I"/>
</dbReference>
<reference evidence="8" key="1">
    <citation type="submission" date="2017-05" db="EMBL/GenBank/DDBJ databases">
        <title>The Genome Sequence of Enterococcus sp. 4G2_DIV0659.</title>
        <authorList>
            <consortium name="The Broad Institute Genomics Platform"/>
            <consortium name="The Broad Institute Genomic Center for Infectious Diseases"/>
            <person name="Earl A."/>
            <person name="Manson A."/>
            <person name="Schwartman J."/>
            <person name="Gilmore M."/>
            <person name="Abouelleil A."/>
            <person name="Cao P."/>
            <person name="Chapman S."/>
            <person name="Cusick C."/>
            <person name="Shea T."/>
            <person name="Young S."/>
            <person name="Neafsey D."/>
            <person name="Nusbaum C."/>
            <person name="Birren B."/>
        </authorList>
    </citation>
    <scope>NUCLEOTIDE SEQUENCE [LARGE SCALE GENOMIC DNA]</scope>
    <source>
        <strain evidence="8">4G2_DIV0659</strain>
    </source>
</reference>
<dbReference type="GO" id="GO:0005737">
    <property type="term" value="C:cytoplasm"/>
    <property type="evidence" value="ECO:0007669"/>
    <property type="project" value="TreeGrafter"/>
</dbReference>
<feature type="binding site" evidence="6">
    <location>
        <position position="172"/>
    </location>
    <ligand>
        <name>Zn(2+)</name>
        <dbReference type="ChEBI" id="CHEBI:29105"/>
    </ligand>
</feature>
<dbReference type="GO" id="GO:0003934">
    <property type="term" value="F:GTP cyclohydrolase I activity"/>
    <property type="evidence" value="ECO:0007669"/>
    <property type="project" value="UniProtKB-UniRule"/>
</dbReference>
<dbReference type="Pfam" id="PF01227">
    <property type="entry name" value="GTP_cyclohydroI"/>
    <property type="match status" value="1"/>
</dbReference>